<organism evidence="1 2">
    <name type="scientific">Aspergillus melleus</name>
    <dbReference type="NCBI Taxonomy" id="138277"/>
    <lineage>
        <taxon>Eukaryota</taxon>
        <taxon>Fungi</taxon>
        <taxon>Dikarya</taxon>
        <taxon>Ascomycota</taxon>
        <taxon>Pezizomycotina</taxon>
        <taxon>Eurotiomycetes</taxon>
        <taxon>Eurotiomycetidae</taxon>
        <taxon>Eurotiales</taxon>
        <taxon>Aspergillaceae</taxon>
        <taxon>Aspergillus</taxon>
        <taxon>Aspergillus subgen. Circumdati</taxon>
    </lineage>
</organism>
<keyword evidence="2" id="KW-1185">Reference proteome</keyword>
<proteinExistence type="predicted"/>
<reference evidence="1 2" key="1">
    <citation type="journal article" date="2023" name="ACS Omega">
        <title>Identification of the Neoaspergillic Acid Biosynthesis Gene Cluster by Establishing an In Vitro CRISPR-Ribonucleoprotein Genetic System in Aspergillus melleus.</title>
        <authorList>
            <person name="Yuan B."/>
            <person name="Grau M.F."/>
            <person name="Murata R.M."/>
            <person name="Torok T."/>
            <person name="Venkateswaran K."/>
            <person name="Stajich J.E."/>
            <person name="Wang C.C.C."/>
        </authorList>
    </citation>
    <scope>NUCLEOTIDE SEQUENCE [LARGE SCALE GENOMIC DNA]</scope>
    <source>
        <strain evidence="1 2">IMV 1140</strain>
    </source>
</reference>
<dbReference type="Proteomes" id="UP001177260">
    <property type="component" value="Unassembled WGS sequence"/>
</dbReference>
<name>A0ACC3AXP9_9EURO</name>
<sequence length="439" mass="48505">MRFHRGLLLYGFLLITLVVCSAAKDPDLYSFPQCALSCGEQVNCAPDDTRCACSDRVFEGSLGTCLTSNCTIKEQFVTRRLRAQECGFSEHKGRPAIDPATLVPLILSSLLFICRIFAKIIHLGGGWGWDDTTITISYALALELFIVNIYMIHHGFGSNMWDIIPFSNITMVYKLFYAFVLSYKFQISLAKISVCLFLLRIFQSAVFRHVTYIVIGLNAAIALSWVLSDSLQCMPVHMAWTGWAGEEEGKCIDFITATLTNALVNIFVDFAMVAAPVYEITKLQLSKKKKVGVGLMFAMGLLLTIVAIIRVIVFWNNRWSDNQTAQLQPIVHWSVIEVQIAVLCACLPATRALVGHFMPDLISVYGKKSYATHGAPLSSNAYPPASNAKGEIAKTMTYSVNYTSRAQRDDSGSSVELVEVDQENLEGGRVNGRSGGSRV</sequence>
<evidence type="ECO:0000313" key="2">
    <source>
        <dbReference type="Proteomes" id="UP001177260"/>
    </source>
</evidence>
<comment type="caution">
    <text evidence="1">The sequence shown here is derived from an EMBL/GenBank/DDBJ whole genome shotgun (WGS) entry which is preliminary data.</text>
</comment>
<accession>A0ACC3AXP9</accession>
<protein>
    <submittedName>
        <fullName evidence="1">Uncharacterized protein</fullName>
    </submittedName>
</protein>
<gene>
    <name evidence="1" type="ORF">N8T08_007503</name>
</gene>
<dbReference type="EMBL" id="JAOPJF010000049">
    <property type="protein sequence ID" value="KAK1142529.1"/>
    <property type="molecule type" value="Genomic_DNA"/>
</dbReference>
<evidence type="ECO:0000313" key="1">
    <source>
        <dbReference type="EMBL" id="KAK1142529.1"/>
    </source>
</evidence>